<dbReference type="GO" id="GO:0030198">
    <property type="term" value="P:extracellular matrix organization"/>
    <property type="evidence" value="ECO:0007669"/>
    <property type="project" value="InterPro"/>
</dbReference>
<feature type="disulfide bond" evidence="6">
    <location>
        <begin position="63"/>
        <end position="77"/>
    </location>
</feature>
<accession>A0A3B5M795</accession>
<evidence type="ECO:0000256" key="1">
    <source>
        <dbReference type="ARBA" id="ARBA00004613"/>
    </source>
</evidence>
<dbReference type="SUPFAM" id="SSF82895">
    <property type="entry name" value="TSP-1 type 1 repeat"/>
    <property type="match status" value="5"/>
</dbReference>
<dbReference type="STRING" id="32473.ENSXCOP00000015669"/>
<dbReference type="InterPro" id="IPR013273">
    <property type="entry name" value="ADAMTS/ADAMTS-like"/>
</dbReference>
<evidence type="ECO:0000313" key="10">
    <source>
        <dbReference type="Ensembl" id="ENSXCOP00000015669.1"/>
    </source>
</evidence>
<dbReference type="Pfam" id="PF00090">
    <property type="entry name" value="TSP_1"/>
    <property type="match status" value="1"/>
</dbReference>
<feature type="disulfide bond" evidence="6">
    <location>
        <begin position="52"/>
        <end position="92"/>
    </location>
</feature>
<dbReference type="InterPro" id="IPR010909">
    <property type="entry name" value="PLAC"/>
</dbReference>
<name>A0A3B5M795_9TELE</name>
<keyword evidence="4" id="KW-0677">Repeat</keyword>
<evidence type="ECO:0000256" key="7">
    <source>
        <dbReference type="SAM" id="MobiDB-lite"/>
    </source>
</evidence>
<dbReference type="GO" id="GO:0031012">
    <property type="term" value="C:extracellular matrix"/>
    <property type="evidence" value="ECO:0007669"/>
    <property type="project" value="TreeGrafter"/>
</dbReference>
<evidence type="ECO:0000259" key="9">
    <source>
        <dbReference type="PROSITE" id="PS50900"/>
    </source>
</evidence>
<reference evidence="10" key="2">
    <citation type="submission" date="2025-09" db="UniProtKB">
        <authorList>
            <consortium name="Ensembl"/>
        </authorList>
    </citation>
    <scope>IDENTIFICATION</scope>
</reference>
<evidence type="ECO:0000256" key="3">
    <source>
        <dbReference type="ARBA" id="ARBA00022729"/>
    </source>
</evidence>
<feature type="disulfide bond" evidence="6">
    <location>
        <begin position="48"/>
        <end position="87"/>
    </location>
</feature>
<dbReference type="PROSITE" id="PS50092">
    <property type="entry name" value="TSP1"/>
    <property type="match status" value="4"/>
</dbReference>
<dbReference type="SMART" id="SM00209">
    <property type="entry name" value="TSP1"/>
    <property type="match status" value="6"/>
</dbReference>
<evidence type="ECO:0000256" key="4">
    <source>
        <dbReference type="ARBA" id="ARBA00022737"/>
    </source>
</evidence>
<feature type="chain" id="PRO_5017229638" evidence="8">
    <location>
        <begin position="23"/>
        <end position="850"/>
    </location>
</feature>
<keyword evidence="5 6" id="KW-1015">Disulfide bond</keyword>
<dbReference type="Pfam" id="PF05986">
    <property type="entry name" value="ADAMTS_spacer1"/>
    <property type="match status" value="1"/>
</dbReference>
<dbReference type="AlphaFoldDB" id="A0A3B5M795"/>
<dbReference type="InterPro" id="IPR036383">
    <property type="entry name" value="TSP1_rpt_sf"/>
</dbReference>
<dbReference type="InterPro" id="IPR050439">
    <property type="entry name" value="ADAMTS_ADAMTS-like"/>
</dbReference>
<dbReference type="Ensembl" id="ENSXCOT00000015863.1">
    <property type="protein sequence ID" value="ENSXCOP00000015669.1"/>
    <property type="gene ID" value="ENSXCOG00000011833.1"/>
</dbReference>
<dbReference type="Pfam" id="PF08686">
    <property type="entry name" value="PLAC"/>
    <property type="match status" value="1"/>
</dbReference>
<dbReference type="PANTHER" id="PTHR13723:SF147">
    <property type="entry name" value="ADAMTS-LIKE PROTEIN 2"/>
    <property type="match status" value="1"/>
</dbReference>
<keyword evidence="11" id="KW-1185">Reference proteome</keyword>
<dbReference type="FunFam" id="2.60.120.830:FF:000001">
    <property type="entry name" value="A disintegrin and metalloproteinase with thrombospondin motifs 1"/>
    <property type="match status" value="1"/>
</dbReference>
<dbReference type="PANTHER" id="PTHR13723">
    <property type="entry name" value="ADAMTS A DISINTEGRIN AND METALLOPROTEASE WITH THROMBOSPONDIN MOTIFS PROTEASE"/>
    <property type="match status" value="1"/>
</dbReference>
<evidence type="ECO:0000256" key="8">
    <source>
        <dbReference type="SAM" id="SignalP"/>
    </source>
</evidence>
<feature type="signal peptide" evidence="8">
    <location>
        <begin position="1"/>
        <end position="22"/>
    </location>
</feature>
<dbReference type="Gene3D" id="2.60.120.830">
    <property type="match status" value="1"/>
</dbReference>
<organism evidence="10 11">
    <name type="scientific">Xiphophorus couchianus</name>
    <name type="common">Monterrey platyfish</name>
    <dbReference type="NCBI Taxonomy" id="32473"/>
    <lineage>
        <taxon>Eukaryota</taxon>
        <taxon>Metazoa</taxon>
        <taxon>Chordata</taxon>
        <taxon>Craniata</taxon>
        <taxon>Vertebrata</taxon>
        <taxon>Euteleostomi</taxon>
        <taxon>Actinopterygii</taxon>
        <taxon>Neopterygii</taxon>
        <taxon>Teleostei</taxon>
        <taxon>Neoteleostei</taxon>
        <taxon>Acanthomorphata</taxon>
        <taxon>Ovalentaria</taxon>
        <taxon>Atherinomorphae</taxon>
        <taxon>Cyprinodontiformes</taxon>
        <taxon>Poeciliidae</taxon>
        <taxon>Poeciliinae</taxon>
        <taxon>Xiphophorus</taxon>
    </lineage>
</organism>
<sequence>VSLLSAWKCWLSFMLATQTANGAASNSLEDQQEVTTYWWGEWAKWTACTRTCGGGVMSQERHCLKQRSVGRSDNMTCTGTAKKYHLCNTVDCPASGRSFREEQCWSFNSQRYSGRNYQWKPLYPDDYVHISSNPCDLHCTTTDGQRQLMVTARDGTSCKYSSYRGVCVDGTCEPIGCDGVLFSSNTLDKCGVCQGDGSSCSRVTGNFRRGATTLGYSFITQIPEGSWDIQIIERKKSADVLAVTDQAGNFFFNGAYKLDSPQNFHAAGTIFKYRRPMDVYETGIEYVVAKGPIDQSLLVQVWNQNGRTPYITYEYTVLRDSLPPVPPPPVYTGSETSAAEVSVEEDGPALPNGSVYEQKVPGGPMEAGGADGPKGQETNEVFEETTAIDCDEDEAGLPKLTGEDKTRYIHLFSLQKGEIFDSFIFISDAGLSDPEQPASPLDLNDTLEFALGHKGNDSGDNQNPALLTVSVFARGNQRFFQKNLKLSAADMYRWKLSSQEPCSMTCSIGVSKSFVSCVRYDGVEVHDMYCDALTRPEPVHDFCIGRECQPRWEASSWSECSRTCGEGFQFRQVRCWKMLSPGLDSSVYSDLCTMADLERPLERRACKSPTCGPQWEVAEWTECPAKCGRKAQVTRDVRCSDETRPCDPMTQPPNVKNCTGPPCERHWTVSEWGPCSGSCGHGRMVRHVYCKTPEGRVVPEHQCSPENKPLAIHPCGERDCAPHWLSQDWERCNTTCGRGVKRRIVLCAGVSGGKFQMFDEEACGGGEKPEDEATCFERPCFKWYTTPWSEVRYSDFIICALLAAVFPDCFPDESCQDRPSTNCLLALKVNLCSHWYYSKACCHSCRAVRP</sequence>
<keyword evidence="3 8" id="KW-0732">Signal</keyword>
<dbReference type="InterPro" id="IPR000884">
    <property type="entry name" value="TSP1_rpt"/>
</dbReference>
<dbReference type="GO" id="GO:0005576">
    <property type="term" value="C:extracellular region"/>
    <property type="evidence" value="ECO:0007669"/>
    <property type="project" value="UniProtKB-SubCell"/>
</dbReference>
<feature type="region of interest" description="Disordered" evidence="7">
    <location>
        <begin position="326"/>
        <end position="377"/>
    </location>
</feature>
<dbReference type="InterPro" id="IPR010294">
    <property type="entry name" value="ADAMTS_spacer1"/>
</dbReference>
<feature type="domain" description="PLAC" evidence="9">
    <location>
        <begin position="811"/>
        <end position="849"/>
    </location>
</feature>
<dbReference type="PROSITE" id="PS50900">
    <property type="entry name" value="PLAC"/>
    <property type="match status" value="1"/>
</dbReference>
<proteinExistence type="predicted"/>
<reference evidence="10" key="1">
    <citation type="submission" date="2025-08" db="UniProtKB">
        <authorList>
            <consortium name="Ensembl"/>
        </authorList>
    </citation>
    <scope>IDENTIFICATION</scope>
</reference>
<evidence type="ECO:0000256" key="6">
    <source>
        <dbReference type="PIRSR" id="PIRSR613273-3"/>
    </source>
</evidence>
<keyword evidence="2" id="KW-0964">Secreted</keyword>
<evidence type="ECO:0000313" key="11">
    <source>
        <dbReference type="Proteomes" id="UP000261380"/>
    </source>
</evidence>
<comment type="subcellular location">
    <subcellularLocation>
        <location evidence="1">Secreted</location>
    </subcellularLocation>
</comment>
<dbReference type="Proteomes" id="UP000261380">
    <property type="component" value="Unplaced"/>
</dbReference>
<dbReference type="Gene3D" id="2.20.100.10">
    <property type="entry name" value="Thrombospondin type-1 (TSP1) repeat"/>
    <property type="match status" value="4"/>
</dbReference>
<evidence type="ECO:0000256" key="2">
    <source>
        <dbReference type="ARBA" id="ARBA00022525"/>
    </source>
</evidence>
<protein>
    <submittedName>
        <fullName evidence="10">ADAMTS-like 2</fullName>
    </submittedName>
</protein>
<dbReference type="PRINTS" id="PR01857">
    <property type="entry name" value="ADAMTSFAMILY"/>
</dbReference>
<dbReference type="Pfam" id="PF19030">
    <property type="entry name" value="TSP1_ADAMTS"/>
    <property type="match status" value="3"/>
</dbReference>
<dbReference type="GeneTree" id="ENSGT00940000159447"/>
<evidence type="ECO:0000256" key="5">
    <source>
        <dbReference type="ARBA" id="ARBA00023157"/>
    </source>
</evidence>